<evidence type="ECO:0000256" key="5">
    <source>
        <dbReference type="ARBA" id="ARBA00023204"/>
    </source>
</evidence>
<dbReference type="GO" id="GO:0006302">
    <property type="term" value="P:double-strand break repair"/>
    <property type="evidence" value="ECO:0007669"/>
    <property type="project" value="UniProtKB-ARBA"/>
</dbReference>
<evidence type="ECO:0000256" key="4">
    <source>
        <dbReference type="ARBA" id="ARBA00023125"/>
    </source>
</evidence>
<dbReference type="InterPro" id="IPR047260">
    <property type="entry name" value="ERCC1-like_central_dom"/>
</dbReference>
<dbReference type="FunFam" id="1.10.150.20:FF:000017">
    <property type="entry name" value="DNA excision repair protein ERCC-1"/>
    <property type="match status" value="1"/>
</dbReference>
<evidence type="ECO:0000259" key="9">
    <source>
        <dbReference type="Pfam" id="PF03834"/>
    </source>
</evidence>
<evidence type="ECO:0000256" key="1">
    <source>
        <dbReference type="ARBA" id="ARBA00004123"/>
    </source>
</evidence>
<dbReference type="SUPFAM" id="SSF52980">
    <property type="entry name" value="Restriction endonuclease-like"/>
    <property type="match status" value="1"/>
</dbReference>
<accession>A0A8K0NT00</accession>
<dbReference type="GO" id="GO:0003684">
    <property type="term" value="F:damaged DNA binding"/>
    <property type="evidence" value="ECO:0007669"/>
    <property type="project" value="InterPro"/>
</dbReference>
<dbReference type="NCBIfam" id="TIGR00597">
    <property type="entry name" value="rad10"/>
    <property type="match status" value="1"/>
</dbReference>
<dbReference type="CDD" id="cd22325">
    <property type="entry name" value="ERCC1_C-like"/>
    <property type="match status" value="1"/>
</dbReference>
<comment type="similarity">
    <text evidence="2">Belongs to the ERCC1/RAD10/SWI10 family.</text>
</comment>
<proteinExistence type="inferred from homology"/>
<feature type="region of interest" description="Disordered" evidence="8">
    <location>
        <begin position="1"/>
        <end position="77"/>
    </location>
</feature>
<dbReference type="GO" id="GO:0070914">
    <property type="term" value="P:UV-damage excision repair"/>
    <property type="evidence" value="ECO:0007669"/>
    <property type="project" value="TreeGrafter"/>
</dbReference>
<dbReference type="InterPro" id="IPR004579">
    <property type="entry name" value="ERCC1/RAD10/SWI10"/>
</dbReference>
<comment type="caution">
    <text evidence="10">The sequence shown here is derived from an EMBL/GenBank/DDBJ whole genome shotgun (WGS) entry which is preliminary data.</text>
</comment>
<evidence type="ECO:0000256" key="2">
    <source>
        <dbReference type="ARBA" id="ARBA00008283"/>
    </source>
</evidence>
<evidence type="ECO:0000313" key="11">
    <source>
        <dbReference type="Proteomes" id="UP000812966"/>
    </source>
</evidence>
<dbReference type="Gene3D" id="3.40.50.10130">
    <property type="match status" value="1"/>
</dbReference>
<dbReference type="FunFam" id="3.40.50.10130:FF:000001">
    <property type="entry name" value="DNA excision repair protein ERCC-1"/>
    <property type="match status" value="1"/>
</dbReference>
<protein>
    <recommendedName>
        <fullName evidence="7">DNA excision repair protein ERCC-1</fullName>
    </recommendedName>
</protein>
<keyword evidence="5" id="KW-0234">DNA repair</keyword>
<feature type="compositionally biased region" description="Basic and acidic residues" evidence="8">
    <location>
        <begin position="319"/>
        <end position="330"/>
    </location>
</feature>
<feature type="domain" description="ERCC1-like central" evidence="9">
    <location>
        <begin position="84"/>
        <end position="197"/>
    </location>
</feature>
<comment type="subcellular location">
    <subcellularLocation>
        <location evidence="1">Nucleus</location>
    </subcellularLocation>
</comment>
<dbReference type="GO" id="GO:0006312">
    <property type="term" value="P:mitotic recombination"/>
    <property type="evidence" value="ECO:0007669"/>
    <property type="project" value="TreeGrafter"/>
</dbReference>
<dbReference type="Proteomes" id="UP000812966">
    <property type="component" value="Unassembled WGS sequence"/>
</dbReference>
<dbReference type="GO" id="GO:0006289">
    <property type="term" value="P:nucleotide-excision repair"/>
    <property type="evidence" value="ECO:0007669"/>
    <property type="project" value="UniProtKB-ARBA"/>
</dbReference>
<feature type="compositionally biased region" description="Basic and acidic residues" evidence="8">
    <location>
        <begin position="284"/>
        <end position="293"/>
    </location>
</feature>
<evidence type="ECO:0000256" key="3">
    <source>
        <dbReference type="ARBA" id="ARBA00022763"/>
    </source>
</evidence>
<dbReference type="GO" id="GO:0000110">
    <property type="term" value="C:nucleotide-excision repair factor 1 complex"/>
    <property type="evidence" value="ECO:0007669"/>
    <property type="project" value="TreeGrafter"/>
</dbReference>
<dbReference type="AlphaFoldDB" id="A0A8K0NT00"/>
<dbReference type="SUPFAM" id="SSF47781">
    <property type="entry name" value="RuvA domain 2-like"/>
    <property type="match status" value="1"/>
</dbReference>
<evidence type="ECO:0000256" key="7">
    <source>
        <dbReference type="ARBA" id="ARBA00071993"/>
    </source>
</evidence>
<name>A0A8K0NT00_9TREE</name>
<keyword evidence="3" id="KW-0227">DNA damage</keyword>
<dbReference type="Gene3D" id="1.10.150.20">
    <property type="entry name" value="5' to 3' exonuclease, C-terminal subdomain"/>
    <property type="match status" value="1"/>
</dbReference>
<dbReference type="PANTHER" id="PTHR12749">
    <property type="entry name" value="EXCISION REPAIR CROSS-COMPLEMENTING 1 ERCC1"/>
    <property type="match status" value="1"/>
</dbReference>
<dbReference type="InterPro" id="IPR010994">
    <property type="entry name" value="RuvA_2-like"/>
</dbReference>
<dbReference type="Pfam" id="PF14520">
    <property type="entry name" value="HHH_5"/>
    <property type="match status" value="1"/>
</dbReference>
<feature type="region of interest" description="Disordered" evidence="8">
    <location>
        <begin position="277"/>
        <end position="360"/>
    </location>
</feature>
<reference evidence="10" key="1">
    <citation type="submission" date="2020-04" db="EMBL/GenBank/DDBJ databases">
        <title>Analysis of mating type loci in Filobasidium floriforme.</title>
        <authorList>
            <person name="Nowrousian M."/>
        </authorList>
    </citation>
    <scope>NUCLEOTIDE SEQUENCE</scope>
    <source>
        <strain evidence="10">CBS 6242</strain>
    </source>
</reference>
<keyword evidence="11" id="KW-1185">Reference proteome</keyword>
<evidence type="ECO:0000256" key="8">
    <source>
        <dbReference type="SAM" id="MobiDB-lite"/>
    </source>
</evidence>
<dbReference type="InterPro" id="IPR011335">
    <property type="entry name" value="Restrct_endonuc-II-like"/>
</dbReference>
<dbReference type="GO" id="GO:0070522">
    <property type="term" value="C:ERCC4-ERCC1 complex"/>
    <property type="evidence" value="ECO:0007669"/>
    <property type="project" value="TreeGrafter"/>
</dbReference>
<dbReference type="PANTHER" id="PTHR12749:SF0">
    <property type="entry name" value="DNA EXCISION REPAIR PROTEIN ERCC-1"/>
    <property type="match status" value="1"/>
</dbReference>
<sequence>MSEPAAGFTSASEVFKNMPPPPPGPSLSLETTPTAQPTIGTSHRNASNAHLPVETPPGETESAEAGPSKPVNKPVNVPAGNKRSIIVNACQRGNPLLNGIKGIGWEYGDIVPDYQVGQNTCVLYLSLKYHRLHPEYLHNRIERLRGMYLLRVLLLICDISEHQEPIREITKICLINDMTVMTAWNVQEAANYIMTYKAFEHKPPDMLKERVQKDYPSQLQNALTSVKGVNKTDVITLSTNFGSFKKLAHASSEQLSLCPGLGDVKVRRLMEAFNLPFRPGAGSSKEKDQKKTSDFFTKNGKGKGRAGTTWELSENEEPAANKDNDKKEGLELNGTLMWKDPLGSDSDEADEEPVVRRAKV</sequence>
<dbReference type="EMBL" id="JABELV010000014">
    <property type="protein sequence ID" value="KAG7570971.1"/>
    <property type="molecule type" value="Genomic_DNA"/>
</dbReference>
<evidence type="ECO:0000256" key="6">
    <source>
        <dbReference type="ARBA" id="ARBA00023242"/>
    </source>
</evidence>
<keyword evidence="6" id="KW-0539">Nucleus</keyword>
<gene>
    <name evidence="10" type="ORF">FFLO_01065</name>
</gene>
<dbReference type="GO" id="GO:0003697">
    <property type="term" value="F:single-stranded DNA binding"/>
    <property type="evidence" value="ECO:0007669"/>
    <property type="project" value="TreeGrafter"/>
</dbReference>
<feature type="compositionally biased region" description="Polar residues" evidence="8">
    <location>
        <begin position="35"/>
        <end position="48"/>
    </location>
</feature>
<keyword evidence="4" id="KW-0238">DNA-binding</keyword>
<organism evidence="10 11">
    <name type="scientific">Filobasidium floriforme</name>
    <dbReference type="NCBI Taxonomy" id="5210"/>
    <lineage>
        <taxon>Eukaryota</taxon>
        <taxon>Fungi</taxon>
        <taxon>Dikarya</taxon>
        <taxon>Basidiomycota</taxon>
        <taxon>Agaricomycotina</taxon>
        <taxon>Tremellomycetes</taxon>
        <taxon>Filobasidiales</taxon>
        <taxon>Filobasidiaceae</taxon>
        <taxon>Filobasidium</taxon>
    </lineage>
</organism>
<dbReference type="Pfam" id="PF03834">
    <property type="entry name" value="Rad10"/>
    <property type="match status" value="1"/>
</dbReference>
<evidence type="ECO:0000313" key="10">
    <source>
        <dbReference type="EMBL" id="KAG7570971.1"/>
    </source>
</evidence>